<accession>A0A109W2D7</accession>
<dbReference type="InterPro" id="IPR008984">
    <property type="entry name" value="SMAD_FHA_dom_sf"/>
</dbReference>
<dbReference type="PROSITE" id="PS50006">
    <property type="entry name" value="FHA_DOMAIN"/>
    <property type="match status" value="1"/>
</dbReference>
<dbReference type="InterPro" id="IPR000253">
    <property type="entry name" value="FHA_dom"/>
</dbReference>
<gene>
    <name evidence="4" type="ORF">AXF14_04605</name>
</gene>
<evidence type="ECO:0000313" key="4">
    <source>
        <dbReference type="EMBL" id="AMD87006.1"/>
    </source>
</evidence>
<evidence type="ECO:0000259" key="3">
    <source>
        <dbReference type="PROSITE" id="PS50006"/>
    </source>
</evidence>
<keyword evidence="1" id="KW-0597">Phosphoprotein</keyword>
<dbReference type="STRING" id="111015.AXF14_04605"/>
<dbReference type="EMBL" id="CP014228">
    <property type="protein sequence ID" value="AMD87006.1"/>
    <property type="molecule type" value="Genomic_DNA"/>
</dbReference>
<protein>
    <recommendedName>
        <fullName evidence="3">FHA domain-containing protein</fullName>
    </recommendedName>
</protein>
<organism evidence="4 5">
    <name type="scientific">Actinomyces radicidentis</name>
    <dbReference type="NCBI Taxonomy" id="111015"/>
    <lineage>
        <taxon>Bacteria</taxon>
        <taxon>Bacillati</taxon>
        <taxon>Actinomycetota</taxon>
        <taxon>Actinomycetes</taxon>
        <taxon>Actinomycetales</taxon>
        <taxon>Actinomycetaceae</taxon>
        <taxon>Actinomyces</taxon>
    </lineage>
</organism>
<dbReference type="OrthoDB" id="277520at2"/>
<evidence type="ECO:0000256" key="1">
    <source>
        <dbReference type="ARBA" id="ARBA00022553"/>
    </source>
</evidence>
<evidence type="ECO:0000256" key="2">
    <source>
        <dbReference type="SAM" id="MobiDB-lite"/>
    </source>
</evidence>
<dbReference type="Proteomes" id="UP000065220">
    <property type="component" value="Chromosome"/>
</dbReference>
<keyword evidence="5" id="KW-1185">Reference proteome</keyword>
<feature type="domain" description="FHA" evidence="3">
    <location>
        <begin position="86"/>
        <end position="135"/>
    </location>
</feature>
<evidence type="ECO:0000313" key="5">
    <source>
        <dbReference type="Proteomes" id="UP000065220"/>
    </source>
</evidence>
<name>A0A109W2D7_ACTRD</name>
<dbReference type="SUPFAM" id="SSF49879">
    <property type="entry name" value="SMAD/FHA domain"/>
    <property type="match status" value="1"/>
</dbReference>
<feature type="region of interest" description="Disordered" evidence="2">
    <location>
        <begin position="35"/>
        <end position="64"/>
    </location>
</feature>
<feature type="compositionally biased region" description="Low complexity" evidence="2">
    <location>
        <begin position="35"/>
        <end position="56"/>
    </location>
</feature>
<dbReference type="SMART" id="SM00240">
    <property type="entry name" value="FHA"/>
    <property type="match status" value="1"/>
</dbReference>
<proteinExistence type="predicted"/>
<dbReference type="Pfam" id="PF00498">
    <property type="entry name" value="FHA"/>
    <property type="match status" value="1"/>
</dbReference>
<dbReference type="KEGG" id="ard:AXF14_04605"/>
<reference evidence="5" key="1">
    <citation type="submission" date="2016-02" db="EMBL/GenBank/DDBJ databases">
        <authorList>
            <person name="Holder M.E."/>
            <person name="Ajami N.J."/>
            <person name="Petrosino J.F."/>
        </authorList>
    </citation>
    <scope>NUCLEOTIDE SEQUENCE [LARGE SCALE GENOMIC DNA]</scope>
    <source>
        <strain evidence="5">CCUG 36733</strain>
    </source>
</reference>
<dbReference type="Gene3D" id="2.60.200.20">
    <property type="match status" value="1"/>
</dbReference>
<sequence>MSELAFTLARLGFLVLLWVFVALVVRALRRDAVDAGSSAPTAPRRRSAQAAASEAPAKGRRKGASRLVITEGPLAGSTVPLSPTSIVIGRSPACTLVLDDSYASSRHARVFPKDGAWWLEDLGSTNGTTLSGRPVNGAVELPVGAPVRIGQTTLELRP</sequence>
<dbReference type="RefSeq" id="WP_067941225.1">
    <property type="nucleotide sequence ID" value="NZ_CAUHMM010000001.1"/>
</dbReference>
<dbReference type="PANTHER" id="PTHR23308">
    <property type="entry name" value="NUCLEAR INHIBITOR OF PROTEIN PHOSPHATASE-1"/>
    <property type="match status" value="1"/>
</dbReference>
<dbReference type="InterPro" id="IPR050923">
    <property type="entry name" value="Cell_Proc_Reg/RNA_Proc"/>
</dbReference>
<dbReference type="AlphaFoldDB" id="A0A109W2D7"/>